<comment type="caution">
    <text evidence="2">The sequence shown here is derived from an EMBL/GenBank/DDBJ whole genome shotgun (WGS) entry which is preliminary data.</text>
</comment>
<organism evidence="2 3">
    <name type="scientific">Serinibacter arcticus</name>
    <dbReference type="NCBI Taxonomy" id="1655435"/>
    <lineage>
        <taxon>Bacteria</taxon>
        <taxon>Bacillati</taxon>
        <taxon>Actinomycetota</taxon>
        <taxon>Actinomycetes</taxon>
        <taxon>Micrococcales</taxon>
        <taxon>Beutenbergiaceae</taxon>
        <taxon>Serinibacter</taxon>
    </lineage>
</organism>
<dbReference type="Proteomes" id="UP000297318">
    <property type="component" value="Unassembled WGS sequence"/>
</dbReference>
<sequence length="440" mass="45962">MRTSPWRPTAAWLGATGLAAAVALAGVVTGRPDAVALVVPVVVAAALGAARRTKADAAGHPEPSSPVSLDRLPDAPAGHHLARLRAPAGHDVRLRVSVPRHRPAHALLPAGATATADVFSARTGPLELFRLDWAGVADGFETVPTTRRADRVVVEPGVGTLDALPLPDHLVGLTGAHPSRRRGDGDELHDVAPFRSGDRLPRIDWRVTARRGTSDPRIGTQLYVRRTQAPAEAVVMIVLDSRDDVGVDVRTWSGGRPGADTEPTSLDVARRAAATLARAYLEQGDRVGLADLGTRRRAIAPGGGRRHLQRVTHALALAAPEGEPARLRRAPQVPTGALVVIASTFLDDEAAAAAQLWAAAGHRVLAVDVLTTPHLADLPPAEVLAARLVLAERAARLRRLGAAGIAVVAWHAASAAGAGDDLASARAEIAVLSRRPRGAR</sequence>
<dbReference type="PANTHER" id="PTHR33608:SF6">
    <property type="entry name" value="BLL2464 PROTEIN"/>
    <property type="match status" value="1"/>
</dbReference>
<keyword evidence="3" id="KW-1185">Reference proteome</keyword>
<dbReference type="RefSeq" id="WP_233251395.1">
    <property type="nucleotide sequence ID" value="NZ_RHPJ01000001.1"/>
</dbReference>
<proteinExistence type="predicted"/>
<protein>
    <recommendedName>
        <fullName evidence="1">DUF58 domain-containing protein</fullName>
    </recommendedName>
</protein>
<gene>
    <name evidence="2" type="ORF">SERN_0343</name>
</gene>
<evidence type="ECO:0000313" key="3">
    <source>
        <dbReference type="Proteomes" id="UP000297318"/>
    </source>
</evidence>
<accession>A0A4Z1E9N3</accession>
<name>A0A4Z1E9N3_9MICO</name>
<dbReference type="PANTHER" id="PTHR33608">
    <property type="entry name" value="BLL2464 PROTEIN"/>
    <property type="match status" value="1"/>
</dbReference>
<reference evidence="2 3" key="1">
    <citation type="submission" date="2018-11" db="EMBL/GenBank/DDBJ databases">
        <title>Complete genome sequencing of the Actinobacteria Serinibacter sp. K3-2.</title>
        <authorList>
            <person name="Rakitin A.L."/>
            <person name="Beletsky A.V."/>
            <person name="Mardanov A.V."/>
            <person name="Ravin N.V."/>
            <person name="Gromova A.S."/>
            <person name="Filippova S.N."/>
            <person name="Gal'Chenko V.F."/>
        </authorList>
    </citation>
    <scope>NUCLEOTIDE SEQUENCE [LARGE SCALE GENOMIC DNA]</scope>
    <source>
        <strain evidence="2 3">K3-2</strain>
    </source>
</reference>
<evidence type="ECO:0000259" key="1">
    <source>
        <dbReference type="Pfam" id="PF01882"/>
    </source>
</evidence>
<feature type="domain" description="DUF58" evidence="1">
    <location>
        <begin position="191"/>
        <end position="379"/>
    </location>
</feature>
<dbReference type="EMBL" id="RHPJ01000001">
    <property type="protein sequence ID" value="TGO06151.1"/>
    <property type="molecule type" value="Genomic_DNA"/>
</dbReference>
<dbReference type="AlphaFoldDB" id="A0A4Z1E9N3"/>
<evidence type="ECO:0000313" key="2">
    <source>
        <dbReference type="EMBL" id="TGO06151.1"/>
    </source>
</evidence>
<dbReference type="Pfam" id="PF01882">
    <property type="entry name" value="DUF58"/>
    <property type="match status" value="1"/>
</dbReference>
<dbReference type="InterPro" id="IPR002881">
    <property type="entry name" value="DUF58"/>
</dbReference>